<reference evidence="2 3" key="1">
    <citation type="submission" date="2018-09" db="EMBL/GenBank/DDBJ databases">
        <authorList>
            <person name="Wang Z."/>
        </authorList>
    </citation>
    <scope>NUCLEOTIDE SEQUENCE [LARGE SCALE GENOMIC DNA]</scope>
    <source>
        <strain evidence="2 3">ALS 81</strain>
    </source>
</reference>
<dbReference type="Proteomes" id="UP000286482">
    <property type="component" value="Unassembled WGS sequence"/>
</dbReference>
<dbReference type="InterPro" id="IPR001296">
    <property type="entry name" value="Glyco_trans_1"/>
</dbReference>
<keyword evidence="2" id="KW-0808">Transferase</keyword>
<dbReference type="AlphaFoldDB" id="A0A420E6W5"/>
<evidence type="ECO:0000313" key="3">
    <source>
        <dbReference type="Proteomes" id="UP000286482"/>
    </source>
</evidence>
<gene>
    <name evidence="2" type="ORF">DBZ36_19395</name>
</gene>
<dbReference type="Gene3D" id="3.40.50.2000">
    <property type="entry name" value="Glycogen Phosphorylase B"/>
    <property type="match status" value="2"/>
</dbReference>
<evidence type="ECO:0000313" key="2">
    <source>
        <dbReference type="EMBL" id="RKF13225.1"/>
    </source>
</evidence>
<dbReference type="GO" id="GO:1901135">
    <property type="term" value="P:carbohydrate derivative metabolic process"/>
    <property type="evidence" value="ECO:0007669"/>
    <property type="project" value="UniProtKB-ARBA"/>
</dbReference>
<dbReference type="SUPFAM" id="SSF53756">
    <property type="entry name" value="UDP-Glycosyltransferase/glycogen phosphorylase"/>
    <property type="match status" value="1"/>
</dbReference>
<accession>A0A420E6W5</accession>
<proteinExistence type="predicted"/>
<name>A0A420E6W5_9ALTE</name>
<dbReference type="OrthoDB" id="9775208at2"/>
<dbReference type="PANTHER" id="PTHR12526:SF630">
    <property type="entry name" value="GLYCOSYLTRANSFERASE"/>
    <property type="match status" value="1"/>
</dbReference>
<comment type="caution">
    <text evidence="2">The sequence shown here is derived from an EMBL/GenBank/DDBJ whole genome shotgun (WGS) entry which is preliminary data.</text>
</comment>
<dbReference type="GO" id="GO:0016757">
    <property type="term" value="F:glycosyltransferase activity"/>
    <property type="evidence" value="ECO:0007669"/>
    <property type="project" value="InterPro"/>
</dbReference>
<dbReference type="Pfam" id="PF00534">
    <property type="entry name" value="Glycos_transf_1"/>
    <property type="match status" value="1"/>
</dbReference>
<feature type="domain" description="Glycosyl transferase family 1" evidence="1">
    <location>
        <begin position="199"/>
        <end position="359"/>
    </location>
</feature>
<organism evidence="2 3">
    <name type="scientific">Alginatibacterium sediminis</name>
    <dbReference type="NCBI Taxonomy" id="2164068"/>
    <lineage>
        <taxon>Bacteria</taxon>
        <taxon>Pseudomonadati</taxon>
        <taxon>Pseudomonadota</taxon>
        <taxon>Gammaproteobacteria</taxon>
        <taxon>Alteromonadales</taxon>
        <taxon>Alteromonadaceae</taxon>
        <taxon>Alginatibacterium</taxon>
    </lineage>
</organism>
<evidence type="ECO:0000259" key="1">
    <source>
        <dbReference type="Pfam" id="PF00534"/>
    </source>
</evidence>
<sequence>MKILVLERCGLMYGSAFNMLQWARHFIDSDLASVDMVLAEPGDFAVQAEESGVSTQIWGLPNKLNSYGKQNLKWLSALITLPLLIWFNFKCIRNYAKQNEPYQLVVCNNYRSYIYFFGLLVYLRYYKKKRCILRLQVSHTPINLMAKLAPKLFSNIIIHGTPGYAKTHVNPSIALAQNSLCLPNPVDTNAYRPIPERRARLREQLEISANDYVFICVASIEPRKKVLELVQEFVRSAPSNALLVHVGGNDAHPKYQQQLELAVSSRVRLLGQRNDVVDLLQVADAFVLFSEYEGMPYAIVEAMACALPVLATNVGSNCEVLQGVGKVIEVNNQQQLAQGMIEFVSQPELHRDQGLQARNKVIQEYSCEEYLKRVEAIYCQGA</sequence>
<protein>
    <submittedName>
        <fullName evidence="2">Glycosyltransferase</fullName>
    </submittedName>
</protein>
<dbReference type="PANTHER" id="PTHR12526">
    <property type="entry name" value="GLYCOSYLTRANSFERASE"/>
    <property type="match status" value="1"/>
</dbReference>
<keyword evidence="3" id="KW-1185">Reference proteome</keyword>
<dbReference type="EMBL" id="RAQO01000012">
    <property type="protein sequence ID" value="RKF13225.1"/>
    <property type="molecule type" value="Genomic_DNA"/>
</dbReference>
<dbReference type="RefSeq" id="WP_120356638.1">
    <property type="nucleotide sequence ID" value="NZ_RAQO01000012.1"/>
</dbReference>